<dbReference type="SUPFAM" id="SSF55068">
    <property type="entry name" value="Peptide methionine sulfoxide reductase"/>
    <property type="match status" value="1"/>
</dbReference>
<dbReference type="InterPro" id="IPR050162">
    <property type="entry name" value="MsrA_MetSO_reductase"/>
</dbReference>
<dbReference type="Pfam" id="PF13098">
    <property type="entry name" value="Thioredoxin_2"/>
    <property type="match status" value="1"/>
</dbReference>
<dbReference type="RefSeq" id="WP_138150914.1">
    <property type="nucleotide sequence ID" value="NZ_VANU01000001.1"/>
</dbReference>
<evidence type="ECO:0000256" key="3">
    <source>
        <dbReference type="ARBA" id="ARBA00024679"/>
    </source>
</evidence>
<dbReference type="HAMAP" id="MF_01401">
    <property type="entry name" value="MsrA"/>
    <property type="match status" value="1"/>
</dbReference>
<dbReference type="SUPFAM" id="SSF51316">
    <property type="entry name" value="Mss4-like"/>
    <property type="match status" value="1"/>
</dbReference>
<dbReference type="GO" id="GO:0008113">
    <property type="term" value="F:peptide-methionine (S)-S-oxide reductase activity"/>
    <property type="evidence" value="ECO:0007669"/>
    <property type="project" value="UniProtKB-UniRule"/>
</dbReference>
<evidence type="ECO:0000256" key="1">
    <source>
        <dbReference type="ARBA" id="ARBA00023002"/>
    </source>
</evidence>
<dbReference type="GO" id="GO:0033743">
    <property type="term" value="F:peptide-methionine (R)-S-oxide reductase activity"/>
    <property type="evidence" value="ECO:0007669"/>
    <property type="project" value="UniProtKB-EC"/>
</dbReference>
<comment type="catalytic activity">
    <reaction evidence="4 7">
        <text>L-methionyl-[protein] + [thioredoxin]-disulfide + H2O = L-methionyl-(S)-S-oxide-[protein] + [thioredoxin]-dithiol</text>
        <dbReference type="Rhea" id="RHEA:14217"/>
        <dbReference type="Rhea" id="RHEA-COMP:10698"/>
        <dbReference type="Rhea" id="RHEA-COMP:10700"/>
        <dbReference type="Rhea" id="RHEA-COMP:12313"/>
        <dbReference type="Rhea" id="RHEA-COMP:12315"/>
        <dbReference type="ChEBI" id="CHEBI:15377"/>
        <dbReference type="ChEBI" id="CHEBI:16044"/>
        <dbReference type="ChEBI" id="CHEBI:29950"/>
        <dbReference type="ChEBI" id="CHEBI:44120"/>
        <dbReference type="ChEBI" id="CHEBI:50058"/>
        <dbReference type="EC" id="1.8.4.11"/>
    </reaction>
</comment>
<dbReference type="Pfam" id="PF01641">
    <property type="entry name" value="SelR"/>
    <property type="match status" value="1"/>
</dbReference>
<proteinExistence type="inferred from homology"/>
<evidence type="ECO:0000256" key="2">
    <source>
        <dbReference type="ARBA" id="ARBA00023268"/>
    </source>
</evidence>
<dbReference type="InterPro" id="IPR002579">
    <property type="entry name" value="Met_Sox_Rdtase_MsrB_dom"/>
</dbReference>
<dbReference type="InterPro" id="IPR036249">
    <property type="entry name" value="Thioredoxin-like_sf"/>
</dbReference>
<evidence type="ECO:0000313" key="10">
    <source>
        <dbReference type="Proteomes" id="UP000308901"/>
    </source>
</evidence>
<evidence type="ECO:0000256" key="6">
    <source>
        <dbReference type="ARBA" id="ARBA00048782"/>
    </source>
</evidence>
<comment type="catalytic activity">
    <reaction evidence="5">
        <text>L-methionyl-[protein] + [thioredoxin]-disulfide + H2O = L-methionyl-(R)-S-oxide-[protein] + [thioredoxin]-dithiol</text>
        <dbReference type="Rhea" id="RHEA:24164"/>
        <dbReference type="Rhea" id="RHEA-COMP:10698"/>
        <dbReference type="Rhea" id="RHEA-COMP:10700"/>
        <dbReference type="Rhea" id="RHEA-COMP:12313"/>
        <dbReference type="Rhea" id="RHEA-COMP:12314"/>
        <dbReference type="ChEBI" id="CHEBI:15377"/>
        <dbReference type="ChEBI" id="CHEBI:16044"/>
        <dbReference type="ChEBI" id="CHEBI:29950"/>
        <dbReference type="ChEBI" id="CHEBI:45764"/>
        <dbReference type="ChEBI" id="CHEBI:50058"/>
        <dbReference type="EC" id="1.8.4.12"/>
    </reaction>
</comment>
<dbReference type="GO" id="GO:0005737">
    <property type="term" value="C:cytoplasm"/>
    <property type="evidence" value="ECO:0007669"/>
    <property type="project" value="TreeGrafter"/>
</dbReference>
<comment type="caution">
    <text evidence="9">The sequence shown here is derived from an EMBL/GenBank/DDBJ whole genome shotgun (WGS) entry which is preliminary data.</text>
</comment>
<keyword evidence="1 7" id="KW-0560">Oxidoreductase</keyword>
<reference evidence="9 10" key="1">
    <citation type="submission" date="2019-05" db="EMBL/GenBank/DDBJ databases">
        <title>Arcobacter sp. nov., isolated from sea sediment.</title>
        <authorList>
            <person name="Kim W."/>
        </authorList>
    </citation>
    <scope>NUCLEOTIDE SEQUENCE [LARGE SCALE GENOMIC DNA]</scope>
    <source>
        <strain evidence="9 10">CAU 1517</strain>
    </source>
</reference>
<dbReference type="InterPro" id="IPR011057">
    <property type="entry name" value="Mss4-like_sf"/>
</dbReference>
<sequence>MIAEIVFAAGCFWGVEKHFESIPGVVDVKSGYVGGNYENPTYNQVLKYRMSNNKTIINHTEGVLVKFDKDKIDAKELIKSFWEIHDPTQLNRQGNDIGNNYRSAIFYTNNYQKETAFNTKVKYQKLLEQADYGKIVTQIQPLQKFWEAENYHQDYLKNNPNGYCPNHATGIKFEPEKINYPVLLPLGDKEIIVVESEGYCPYCEKFEKDVLSSYKGTLPIRKAVSKQLDKFEIKTKLDATPTILFIEDGKEVFSHKGYLSSKEFYEVFGKFKLGEDTESYNVAFNKGTDNRFCKQYEIFKNTPDGVFVDKLSGEILFDTKDRFNSGTGWLSFYKAVDGSTIEKTDLSYGMIRTEVLAKKSGIHLGHVFDEMGHRRFCINATVLDFVPRDEVQ</sequence>
<dbReference type="InterPro" id="IPR012336">
    <property type="entry name" value="Thioredoxin-like_fold"/>
</dbReference>
<comment type="function">
    <text evidence="3 7">Has an important function as a repair enzyme for proteins that have been inactivated by oxidation. Catalyzes the reversible oxidation-reduction of methionine sulfoxide in proteins to methionine.</text>
</comment>
<dbReference type="PROSITE" id="PS51790">
    <property type="entry name" value="MSRB"/>
    <property type="match status" value="1"/>
</dbReference>
<comment type="catalytic activity">
    <reaction evidence="6 7">
        <text>[thioredoxin]-disulfide + L-methionine + H2O = L-methionine (S)-S-oxide + [thioredoxin]-dithiol</text>
        <dbReference type="Rhea" id="RHEA:19993"/>
        <dbReference type="Rhea" id="RHEA-COMP:10698"/>
        <dbReference type="Rhea" id="RHEA-COMP:10700"/>
        <dbReference type="ChEBI" id="CHEBI:15377"/>
        <dbReference type="ChEBI" id="CHEBI:29950"/>
        <dbReference type="ChEBI" id="CHEBI:50058"/>
        <dbReference type="ChEBI" id="CHEBI:57844"/>
        <dbReference type="ChEBI" id="CHEBI:58772"/>
        <dbReference type="EC" id="1.8.4.11"/>
    </reaction>
</comment>
<dbReference type="SUPFAM" id="SSF52833">
    <property type="entry name" value="Thioredoxin-like"/>
    <property type="match status" value="1"/>
</dbReference>
<feature type="active site" evidence="7">
    <location>
        <position position="11"/>
    </location>
</feature>
<dbReference type="AlphaFoldDB" id="A0A5R8Y3F8"/>
<comment type="similarity">
    <text evidence="7">Belongs to the MsrA Met sulfoxide reductase family.</text>
</comment>
<name>A0A5R8Y3F8_9BACT</name>
<dbReference type="NCBIfam" id="TIGR00401">
    <property type="entry name" value="msrA"/>
    <property type="match status" value="1"/>
</dbReference>
<evidence type="ECO:0000313" key="9">
    <source>
        <dbReference type="EMBL" id="TLP40624.1"/>
    </source>
</evidence>
<evidence type="ECO:0000256" key="7">
    <source>
        <dbReference type="HAMAP-Rule" id="MF_01401"/>
    </source>
</evidence>
<dbReference type="InterPro" id="IPR002569">
    <property type="entry name" value="Met_Sox_Rdtase_MsrA_dom"/>
</dbReference>
<dbReference type="PANTHER" id="PTHR42799">
    <property type="entry name" value="MITOCHONDRIAL PEPTIDE METHIONINE SULFOXIDE REDUCTASE"/>
    <property type="match status" value="1"/>
</dbReference>
<dbReference type="Pfam" id="PF01625">
    <property type="entry name" value="PMSR"/>
    <property type="match status" value="1"/>
</dbReference>
<dbReference type="EMBL" id="VANU01000001">
    <property type="protein sequence ID" value="TLP40624.1"/>
    <property type="molecule type" value="Genomic_DNA"/>
</dbReference>
<organism evidence="9 10">
    <name type="scientific">Arcobacter arenosus</name>
    <dbReference type="NCBI Taxonomy" id="2576037"/>
    <lineage>
        <taxon>Bacteria</taxon>
        <taxon>Pseudomonadati</taxon>
        <taxon>Campylobacterota</taxon>
        <taxon>Epsilonproteobacteria</taxon>
        <taxon>Campylobacterales</taxon>
        <taxon>Arcobacteraceae</taxon>
        <taxon>Arcobacter</taxon>
    </lineage>
</organism>
<evidence type="ECO:0000259" key="8">
    <source>
        <dbReference type="PROSITE" id="PS51790"/>
    </source>
</evidence>
<accession>A0A5R8Y3F8</accession>
<feature type="domain" description="MsrB" evidence="8">
    <location>
        <begin position="268"/>
        <end position="388"/>
    </location>
</feature>
<dbReference type="OrthoDB" id="4174719at2"/>
<dbReference type="EC" id="1.8.4.11" evidence="7"/>
<evidence type="ECO:0000256" key="5">
    <source>
        <dbReference type="ARBA" id="ARBA00048488"/>
    </source>
</evidence>
<dbReference type="GO" id="GO:0033744">
    <property type="term" value="F:L-methionine:thioredoxin-disulfide S-oxidoreductase activity"/>
    <property type="evidence" value="ECO:0007669"/>
    <property type="project" value="RHEA"/>
</dbReference>
<dbReference type="InterPro" id="IPR036509">
    <property type="entry name" value="Met_Sox_Rdtase_MsrA_sf"/>
</dbReference>
<keyword evidence="10" id="KW-1185">Reference proteome</keyword>
<dbReference type="Gene3D" id="3.40.30.10">
    <property type="entry name" value="Glutaredoxin"/>
    <property type="match status" value="1"/>
</dbReference>
<protein>
    <recommendedName>
        <fullName evidence="7">Peptide methionine sulfoxide reductase MsrA</fullName>
        <shortName evidence="7">Protein-methionine-S-oxide reductase</shortName>
        <ecNumber evidence="7">1.8.4.11</ecNumber>
    </recommendedName>
    <alternativeName>
        <fullName evidence="7">Peptide-methionine (S)-S-oxide reductase</fullName>
        <shortName evidence="7">Peptide Met(O) reductase</shortName>
    </alternativeName>
</protein>
<dbReference type="Gene3D" id="3.30.1060.10">
    <property type="entry name" value="Peptide methionine sulphoxide reductase MsrA"/>
    <property type="match status" value="1"/>
</dbReference>
<dbReference type="PANTHER" id="PTHR42799:SF2">
    <property type="entry name" value="MITOCHONDRIAL PEPTIDE METHIONINE SULFOXIDE REDUCTASE"/>
    <property type="match status" value="1"/>
</dbReference>
<dbReference type="Gene3D" id="2.170.150.20">
    <property type="entry name" value="Peptide methionine sulfoxide reductase"/>
    <property type="match status" value="1"/>
</dbReference>
<dbReference type="Proteomes" id="UP000308901">
    <property type="component" value="Unassembled WGS sequence"/>
</dbReference>
<dbReference type="GO" id="GO:0034599">
    <property type="term" value="P:cellular response to oxidative stress"/>
    <property type="evidence" value="ECO:0007669"/>
    <property type="project" value="TreeGrafter"/>
</dbReference>
<gene>
    <name evidence="7 9" type="primary">msrA</name>
    <name evidence="9" type="ORF">FDK22_01025</name>
</gene>
<evidence type="ECO:0000256" key="4">
    <source>
        <dbReference type="ARBA" id="ARBA00047806"/>
    </source>
</evidence>
<keyword evidence="2" id="KW-0511">Multifunctional enzyme</keyword>